<sequence>MTGPTKGLGGGWWYGYGGRAENAYNERVSRVENQIIARLRDRLGTARNANEMFRVFSKFNALFVRPKIRGAIQEYQTQLIDSVKEDIKHLHDKFKTQYRFSEAYHMSQMRDLPPIAGAIIWARQIEHQLLTNCKQNQKRKSVFEMGRRRFGRIWDQQALAHCSPHLISQSPTNVLREDEVQELTTSPGPGSELGPELTTSSIFDGSSYIGRTSPGAPTLPTLTPIPSTVYAPSAIHPSSGTFDENEMLGAAAAAVVPSAQVEGLPSSILWHFPPFFACASSASASVGLNVTDILSFIPSDHPIIPHLPTARNQLLENLSMFSEGLREPLLSLPADTSAEDILPVLRRSMLENHILPALCGSAIKNVRTDLVTDGVGDPVLLIVLPTENGIPHFAR</sequence>
<name>A0A4S8KM81_DENBC</name>
<dbReference type="EMBL" id="ML180763">
    <property type="protein sequence ID" value="THU76677.1"/>
    <property type="molecule type" value="Genomic_DNA"/>
</dbReference>
<accession>A0A4S8KM81</accession>
<organism evidence="3 4">
    <name type="scientific">Dendrothele bispora (strain CBS 962.96)</name>
    <dbReference type="NCBI Taxonomy" id="1314807"/>
    <lineage>
        <taxon>Eukaryota</taxon>
        <taxon>Fungi</taxon>
        <taxon>Dikarya</taxon>
        <taxon>Basidiomycota</taxon>
        <taxon>Agaricomycotina</taxon>
        <taxon>Agaricomycetes</taxon>
        <taxon>Agaricomycetidae</taxon>
        <taxon>Agaricales</taxon>
        <taxon>Agaricales incertae sedis</taxon>
        <taxon>Dendrothele</taxon>
    </lineage>
</organism>
<evidence type="ECO:0000256" key="1">
    <source>
        <dbReference type="ARBA" id="ARBA00008887"/>
    </source>
</evidence>
<evidence type="ECO:0000313" key="4">
    <source>
        <dbReference type="Proteomes" id="UP000297245"/>
    </source>
</evidence>
<dbReference type="Pfam" id="PF08385">
    <property type="entry name" value="DHC_N1"/>
    <property type="match status" value="1"/>
</dbReference>
<dbReference type="PANTHER" id="PTHR46532:SF4">
    <property type="entry name" value="AAA+ ATPASE DOMAIN-CONTAINING PROTEIN"/>
    <property type="match status" value="1"/>
</dbReference>
<dbReference type="Proteomes" id="UP000297245">
    <property type="component" value="Unassembled WGS sequence"/>
</dbReference>
<dbReference type="GO" id="GO:0051959">
    <property type="term" value="F:dynein light intermediate chain binding"/>
    <property type="evidence" value="ECO:0007669"/>
    <property type="project" value="InterPro"/>
</dbReference>
<dbReference type="InterPro" id="IPR026983">
    <property type="entry name" value="DHC"/>
</dbReference>
<dbReference type="InterPro" id="IPR027417">
    <property type="entry name" value="P-loop_NTPase"/>
</dbReference>
<keyword evidence="4" id="KW-1185">Reference proteome</keyword>
<dbReference type="PANTHER" id="PTHR46532">
    <property type="entry name" value="MALE FERTILITY FACTOR KL5"/>
    <property type="match status" value="1"/>
</dbReference>
<comment type="similarity">
    <text evidence="1">Belongs to the dynein heavy chain family.</text>
</comment>
<protein>
    <recommendedName>
        <fullName evidence="2">Dynein heavy chain tail domain-containing protein</fullName>
    </recommendedName>
</protein>
<dbReference type="Gene3D" id="3.40.50.300">
    <property type="entry name" value="P-loop containing nucleotide triphosphate hydrolases"/>
    <property type="match status" value="1"/>
</dbReference>
<reference evidence="3 4" key="1">
    <citation type="journal article" date="2019" name="Nat. Ecol. Evol.">
        <title>Megaphylogeny resolves global patterns of mushroom evolution.</title>
        <authorList>
            <person name="Varga T."/>
            <person name="Krizsan K."/>
            <person name="Foldi C."/>
            <person name="Dima B."/>
            <person name="Sanchez-Garcia M."/>
            <person name="Sanchez-Ramirez S."/>
            <person name="Szollosi G.J."/>
            <person name="Szarkandi J.G."/>
            <person name="Papp V."/>
            <person name="Albert L."/>
            <person name="Andreopoulos W."/>
            <person name="Angelini C."/>
            <person name="Antonin V."/>
            <person name="Barry K.W."/>
            <person name="Bougher N.L."/>
            <person name="Buchanan P."/>
            <person name="Buyck B."/>
            <person name="Bense V."/>
            <person name="Catcheside P."/>
            <person name="Chovatia M."/>
            <person name="Cooper J."/>
            <person name="Damon W."/>
            <person name="Desjardin D."/>
            <person name="Finy P."/>
            <person name="Geml J."/>
            <person name="Haridas S."/>
            <person name="Hughes K."/>
            <person name="Justo A."/>
            <person name="Karasinski D."/>
            <person name="Kautmanova I."/>
            <person name="Kiss B."/>
            <person name="Kocsube S."/>
            <person name="Kotiranta H."/>
            <person name="LaButti K.M."/>
            <person name="Lechner B.E."/>
            <person name="Liimatainen K."/>
            <person name="Lipzen A."/>
            <person name="Lukacs Z."/>
            <person name="Mihaltcheva S."/>
            <person name="Morgado L.N."/>
            <person name="Niskanen T."/>
            <person name="Noordeloos M.E."/>
            <person name="Ohm R.A."/>
            <person name="Ortiz-Santana B."/>
            <person name="Ovrebo C."/>
            <person name="Racz N."/>
            <person name="Riley R."/>
            <person name="Savchenko A."/>
            <person name="Shiryaev A."/>
            <person name="Soop K."/>
            <person name="Spirin V."/>
            <person name="Szebenyi C."/>
            <person name="Tomsovsky M."/>
            <person name="Tulloss R.E."/>
            <person name="Uehling J."/>
            <person name="Grigoriev I.V."/>
            <person name="Vagvolgyi C."/>
            <person name="Papp T."/>
            <person name="Martin F.M."/>
            <person name="Miettinen O."/>
            <person name="Hibbett D.S."/>
            <person name="Nagy L.G."/>
        </authorList>
    </citation>
    <scope>NUCLEOTIDE SEQUENCE [LARGE SCALE GENOMIC DNA]</scope>
    <source>
        <strain evidence="3 4">CBS 962.96</strain>
    </source>
</reference>
<proteinExistence type="inferred from homology"/>
<dbReference type="OrthoDB" id="447173at2759"/>
<dbReference type="GO" id="GO:0005858">
    <property type="term" value="C:axonemal dynein complex"/>
    <property type="evidence" value="ECO:0007669"/>
    <property type="project" value="TreeGrafter"/>
</dbReference>
<evidence type="ECO:0000259" key="2">
    <source>
        <dbReference type="Pfam" id="PF08385"/>
    </source>
</evidence>
<gene>
    <name evidence="3" type="ORF">K435DRAFT_878859</name>
</gene>
<feature type="domain" description="Dynein heavy chain tail" evidence="2">
    <location>
        <begin position="20"/>
        <end position="141"/>
    </location>
</feature>
<dbReference type="InterPro" id="IPR013594">
    <property type="entry name" value="Dynein_heavy_tail"/>
</dbReference>
<dbReference type="GO" id="GO:0045505">
    <property type="term" value="F:dynein intermediate chain binding"/>
    <property type="evidence" value="ECO:0007669"/>
    <property type="project" value="InterPro"/>
</dbReference>
<dbReference type="GO" id="GO:0007018">
    <property type="term" value="P:microtubule-based movement"/>
    <property type="evidence" value="ECO:0007669"/>
    <property type="project" value="InterPro"/>
</dbReference>
<dbReference type="AlphaFoldDB" id="A0A4S8KM81"/>
<evidence type="ECO:0000313" key="3">
    <source>
        <dbReference type="EMBL" id="THU76677.1"/>
    </source>
</evidence>